<keyword evidence="3 5" id="KW-0238">DNA-binding</keyword>
<dbReference type="Pfam" id="PF02909">
    <property type="entry name" value="TetR_C_1"/>
    <property type="match status" value="1"/>
</dbReference>
<dbReference type="PANTHER" id="PTHR30055">
    <property type="entry name" value="HTH-TYPE TRANSCRIPTIONAL REGULATOR RUTR"/>
    <property type="match status" value="1"/>
</dbReference>
<dbReference type="InterPro" id="IPR003012">
    <property type="entry name" value="Tet_transcr_reg_TetR"/>
</dbReference>
<dbReference type="InterPro" id="IPR050109">
    <property type="entry name" value="HTH-type_TetR-like_transc_reg"/>
</dbReference>
<protein>
    <submittedName>
        <fullName evidence="7">TetR/AcrR family transcriptional regulator C-terminal domain-containing protein</fullName>
    </submittedName>
</protein>
<accession>A0ABS5XTK1</accession>
<evidence type="ECO:0000259" key="6">
    <source>
        <dbReference type="PROSITE" id="PS50977"/>
    </source>
</evidence>
<keyword evidence="8" id="KW-1185">Reference proteome</keyword>
<dbReference type="PANTHER" id="PTHR30055:SF151">
    <property type="entry name" value="TRANSCRIPTIONAL REGULATORY PROTEIN"/>
    <property type="match status" value="1"/>
</dbReference>
<evidence type="ECO:0000256" key="4">
    <source>
        <dbReference type="ARBA" id="ARBA00023163"/>
    </source>
</evidence>
<comment type="caution">
    <text evidence="7">The sequence shown here is derived from an EMBL/GenBank/DDBJ whole genome shotgun (WGS) entry which is preliminary data.</text>
</comment>
<feature type="domain" description="HTH tetR-type" evidence="6">
    <location>
        <begin position="7"/>
        <end position="67"/>
    </location>
</feature>
<evidence type="ECO:0000256" key="1">
    <source>
        <dbReference type="ARBA" id="ARBA00022491"/>
    </source>
</evidence>
<evidence type="ECO:0000313" key="8">
    <source>
        <dbReference type="Proteomes" id="UP000740605"/>
    </source>
</evidence>
<dbReference type="Proteomes" id="UP000740605">
    <property type="component" value="Unassembled WGS sequence"/>
</dbReference>
<dbReference type="InterPro" id="IPR036271">
    <property type="entry name" value="Tet_transcr_reg_TetR-rel_C_sf"/>
</dbReference>
<evidence type="ECO:0000256" key="2">
    <source>
        <dbReference type="ARBA" id="ARBA00023015"/>
    </source>
</evidence>
<keyword evidence="4" id="KW-0804">Transcription</keyword>
<organism evidence="7 8">
    <name type="scientific">Microbacterium flavum</name>
    <dbReference type="NCBI Taxonomy" id="415216"/>
    <lineage>
        <taxon>Bacteria</taxon>
        <taxon>Bacillati</taxon>
        <taxon>Actinomycetota</taxon>
        <taxon>Actinomycetes</taxon>
        <taxon>Micrococcales</taxon>
        <taxon>Microbacteriaceae</taxon>
        <taxon>Microbacterium</taxon>
    </lineage>
</organism>
<name>A0ABS5XTK1_9MICO</name>
<dbReference type="PROSITE" id="PS50977">
    <property type="entry name" value="HTH_TETR_2"/>
    <property type="match status" value="1"/>
</dbReference>
<dbReference type="Pfam" id="PF00440">
    <property type="entry name" value="TetR_N"/>
    <property type="match status" value="1"/>
</dbReference>
<dbReference type="SUPFAM" id="SSF48498">
    <property type="entry name" value="Tetracyclin repressor-like, C-terminal domain"/>
    <property type="match status" value="1"/>
</dbReference>
<reference evidence="7 8" key="1">
    <citation type="submission" date="2021-03" db="EMBL/GenBank/DDBJ databases">
        <title>Microbacterium pauli sp. nov., isolated from microfiltered milk.</title>
        <authorList>
            <person name="Bellassi P."/>
            <person name="Fontana A."/>
            <person name="Callegari M.L."/>
            <person name="Lorenzo M."/>
            <person name="Cappa F."/>
        </authorList>
    </citation>
    <scope>NUCLEOTIDE SEQUENCE [LARGE SCALE GENOMIC DNA]</scope>
    <source>
        <strain evidence="7 8">DSM 18909</strain>
    </source>
</reference>
<gene>
    <name evidence="7" type="ORF">J0P97_07140</name>
</gene>
<keyword evidence="1" id="KW-0678">Repressor</keyword>
<dbReference type="Gene3D" id="1.10.357.10">
    <property type="entry name" value="Tetracycline Repressor, domain 2"/>
    <property type="match status" value="1"/>
</dbReference>
<dbReference type="InterPro" id="IPR009057">
    <property type="entry name" value="Homeodomain-like_sf"/>
</dbReference>
<dbReference type="InterPro" id="IPR001647">
    <property type="entry name" value="HTH_TetR"/>
</dbReference>
<keyword evidence="2" id="KW-0805">Transcription regulation</keyword>
<feature type="DNA-binding region" description="H-T-H motif" evidence="5">
    <location>
        <begin position="30"/>
        <end position="49"/>
    </location>
</feature>
<evidence type="ECO:0000256" key="3">
    <source>
        <dbReference type="ARBA" id="ARBA00023125"/>
    </source>
</evidence>
<dbReference type="EMBL" id="JAFLHG010000005">
    <property type="protein sequence ID" value="MBT8797845.1"/>
    <property type="molecule type" value="Genomic_DNA"/>
</dbReference>
<dbReference type="PRINTS" id="PR00400">
    <property type="entry name" value="TETREPRESSOR"/>
</dbReference>
<dbReference type="SUPFAM" id="SSF46689">
    <property type="entry name" value="Homeodomain-like"/>
    <property type="match status" value="1"/>
</dbReference>
<proteinExistence type="predicted"/>
<sequence length="220" mass="24249">MSTPRPRLDRDRVVAAAIDLADMRGFDAASMRAVAESLGVTPMALYNHVADRSQLIDEMLDRVLADTPPTAPNGDWRRDVRDRILATRAAIRRHGWAREAIETRERATPRVLAHMDALIDAMFAGGLSADLVHHAMHALSTRMWGFTRDVLPTPSLPDDSDARAAAVAGYAAEYPAIIRMATTAPGAGTTCDEDAEFDFALDLLLDGIERLHREGWHSRR</sequence>
<dbReference type="Gene3D" id="1.10.10.60">
    <property type="entry name" value="Homeodomain-like"/>
    <property type="match status" value="1"/>
</dbReference>
<dbReference type="InterPro" id="IPR004111">
    <property type="entry name" value="Repressor_TetR_C"/>
</dbReference>
<evidence type="ECO:0000313" key="7">
    <source>
        <dbReference type="EMBL" id="MBT8797845.1"/>
    </source>
</evidence>
<dbReference type="RefSeq" id="WP_215487082.1">
    <property type="nucleotide sequence ID" value="NZ_BAAAPJ010000005.1"/>
</dbReference>
<evidence type="ECO:0000256" key="5">
    <source>
        <dbReference type="PROSITE-ProRule" id="PRU00335"/>
    </source>
</evidence>